<gene>
    <name evidence="2" type="ORF">EOE66_09575</name>
</gene>
<accession>A0A437RH57</accession>
<evidence type="ECO:0000313" key="2">
    <source>
        <dbReference type="EMBL" id="RVU46107.1"/>
    </source>
</evidence>
<evidence type="ECO:0000313" key="3">
    <source>
        <dbReference type="Proteomes" id="UP000285575"/>
    </source>
</evidence>
<protein>
    <submittedName>
        <fullName evidence="2">Uncharacterized protein</fullName>
    </submittedName>
</protein>
<proteinExistence type="predicted"/>
<dbReference type="AlphaFoldDB" id="A0A437RH57"/>
<name>A0A437RH57_9BURK</name>
<feature type="compositionally biased region" description="Basic residues" evidence="1">
    <location>
        <begin position="49"/>
        <end position="60"/>
    </location>
</feature>
<sequence>MKFDDLTIRRPAAESRVKLKPVDGIAFADPGPISKPSPDAMARYEAHWKAHPHRALRKGQKGAAQLVSEARASGYRR</sequence>
<dbReference type="EMBL" id="SACR01000003">
    <property type="protein sequence ID" value="RVU46107.1"/>
    <property type="molecule type" value="Genomic_DNA"/>
</dbReference>
<organism evidence="2 3">
    <name type="scientific">Rubrivivax rivuli</name>
    <dbReference type="NCBI Taxonomy" id="1862385"/>
    <lineage>
        <taxon>Bacteria</taxon>
        <taxon>Pseudomonadati</taxon>
        <taxon>Pseudomonadota</taxon>
        <taxon>Betaproteobacteria</taxon>
        <taxon>Burkholderiales</taxon>
        <taxon>Sphaerotilaceae</taxon>
        <taxon>Rubrivivax</taxon>
    </lineage>
</organism>
<comment type="caution">
    <text evidence="2">The sequence shown here is derived from an EMBL/GenBank/DDBJ whole genome shotgun (WGS) entry which is preliminary data.</text>
</comment>
<dbReference type="Proteomes" id="UP000285575">
    <property type="component" value="Unassembled WGS sequence"/>
</dbReference>
<dbReference type="RefSeq" id="WP_128228473.1">
    <property type="nucleotide sequence ID" value="NZ_SACR01000003.1"/>
</dbReference>
<evidence type="ECO:0000256" key="1">
    <source>
        <dbReference type="SAM" id="MobiDB-lite"/>
    </source>
</evidence>
<feature type="region of interest" description="Disordered" evidence="1">
    <location>
        <begin position="48"/>
        <end position="77"/>
    </location>
</feature>
<keyword evidence="3" id="KW-1185">Reference proteome</keyword>
<reference evidence="2 3" key="1">
    <citation type="submission" date="2019-01" db="EMBL/GenBank/DDBJ databases">
        <authorList>
            <person name="Chen W.-M."/>
        </authorList>
    </citation>
    <scope>NUCLEOTIDE SEQUENCE [LARGE SCALE GENOMIC DNA]</scope>
    <source>
        <strain evidence="2 3">KYPY4</strain>
    </source>
</reference>